<name>A0A0C1D6I4_9SPHI</name>
<keyword evidence="2" id="KW-1185">Reference proteome</keyword>
<organism evidence="1 2">
    <name type="scientific">Pedobacter kyungheensis</name>
    <dbReference type="NCBI Taxonomy" id="1069985"/>
    <lineage>
        <taxon>Bacteria</taxon>
        <taxon>Pseudomonadati</taxon>
        <taxon>Bacteroidota</taxon>
        <taxon>Sphingobacteriia</taxon>
        <taxon>Sphingobacteriales</taxon>
        <taxon>Sphingobacteriaceae</taxon>
        <taxon>Pedobacter</taxon>
    </lineage>
</organism>
<proteinExistence type="predicted"/>
<accession>A0A0C1D6I4</accession>
<evidence type="ECO:0000313" key="2">
    <source>
        <dbReference type="Proteomes" id="UP000031246"/>
    </source>
</evidence>
<protein>
    <submittedName>
        <fullName evidence="1">Uncharacterized protein</fullName>
    </submittedName>
</protein>
<sequence>MKIKNKIFIADNEVEASFRIENNMYVQYCGLANFVAETEMLYEVKYSFLKYVDLYRIQYDKKYALVLFWIRFPGGNCLSVN</sequence>
<evidence type="ECO:0000313" key="1">
    <source>
        <dbReference type="EMBL" id="KIA89485.1"/>
    </source>
</evidence>
<dbReference type="EMBL" id="JSYN01000043">
    <property type="protein sequence ID" value="KIA89485.1"/>
    <property type="molecule type" value="Genomic_DNA"/>
</dbReference>
<comment type="caution">
    <text evidence="1">The sequence shown here is derived from an EMBL/GenBank/DDBJ whole genome shotgun (WGS) entry which is preliminary data.</text>
</comment>
<dbReference type="AlphaFoldDB" id="A0A0C1D6I4"/>
<dbReference type="Proteomes" id="UP000031246">
    <property type="component" value="Unassembled WGS sequence"/>
</dbReference>
<reference evidence="1 2" key="1">
    <citation type="submission" date="2014-10" db="EMBL/GenBank/DDBJ databases">
        <title>Pedobacter Kyungheensis.</title>
        <authorList>
            <person name="Anderson B.M."/>
            <person name="Newman J.D."/>
        </authorList>
    </citation>
    <scope>NUCLEOTIDE SEQUENCE [LARGE SCALE GENOMIC DNA]</scope>
    <source>
        <strain evidence="1 2">KACC 16221</strain>
    </source>
</reference>
<gene>
    <name evidence="1" type="ORF">OC25_25215</name>
</gene>